<organism evidence="2 3">
    <name type="scientific">Euroglyphus maynei</name>
    <name type="common">Mayne's house dust mite</name>
    <dbReference type="NCBI Taxonomy" id="6958"/>
    <lineage>
        <taxon>Eukaryota</taxon>
        <taxon>Metazoa</taxon>
        <taxon>Ecdysozoa</taxon>
        <taxon>Arthropoda</taxon>
        <taxon>Chelicerata</taxon>
        <taxon>Arachnida</taxon>
        <taxon>Acari</taxon>
        <taxon>Acariformes</taxon>
        <taxon>Sarcoptiformes</taxon>
        <taxon>Astigmata</taxon>
        <taxon>Psoroptidia</taxon>
        <taxon>Analgoidea</taxon>
        <taxon>Pyroglyphidae</taxon>
        <taxon>Pyroglyphinae</taxon>
        <taxon>Euroglyphus</taxon>
    </lineage>
</organism>
<reference evidence="2 3" key="1">
    <citation type="submission" date="2017-03" db="EMBL/GenBank/DDBJ databases">
        <title>Genome Survey of Euroglyphus maynei.</title>
        <authorList>
            <person name="Arlian L.G."/>
            <person name="Morgan M.S."/>
            <person name="Rider S.D."/>
        </authorList>
    </citation>
    <scope>NUCLEOTIDE SEQUENCE [LARGE SCALE GENOMIC DNA]</scope>
    <source>
        <strain evidence="2">Arlian Lab</strain>
        <tissue evidence="2">Whole body</tissue>
    </source>
</reference>
<evidence type="ECO:0000313" key="3">
    <source>
        <dbReference type="Proteomes" id="UP000194236"/>
    </source>
</evidence>
<protein>
    <submittedName>
        <fullName evidence="2">Uncharacterized protein</fullName>
    </submittedName>
</protein>
<gene>
    <name evidence="2" type="ORF">BLA29_014474</name>
</gene>
<dbReference type="AlphaFoldDB" id="A0A1Y3BK20"/>
<dbReference type="Proteomes" id="UP000194236">
    <property type="component" value="Unassembled WGS sequence"/>
</dbReference>
<dbReference type="EMBL" id="MUJZ01018086">
    <property type="protein sequence ID" value="OTF80467.1"/>
    <property type="molecule type" value="Genomic_DNA"/>
</dbReference>
<proteinExistence type="predicted"/>
<keyword evidence="3" id="KW-1185">Reference proteome</keyword>
<sequence>MALPIMVRGSGSYGSPSPSLNGGGGGGGGAIIPMAIHTKHNIEYKDVPSSGSIQTATVEGKYFWISFRKRINLSNPQ</sequence>
<evidence type="ECO:0000256" key="1">
    <source>
        <dbReference type="SAM" id="MobiDB-lite"/>
    </source>
</evidence>
<accession>A0A1Y3BK20</accession>
<feature type="compositionally biased region" description="Low complexity" evidence="1">
    <location>
        <begin position="9"/>
        <end position="20"/>
    </location>
</feature>
<evidence type="ECO:0000313" key="2">
    <source>
        <dbReference type="EMBL" id="OTF80467.1"/>
    </source>
</evidence>
<feature type="region of interest" description="Disordered" evidence="1">
    <location>
        <begin position="1"/>
        <end position="26"/>
    </location>
</feature>
<comment type="caution">
    <text evidence="2">The sequence shown here is derived from an EMBL/GenBank/DDBJ whole genome shotgun (WGS) entry which is preliminary data.</text>
</comment>
<name>A0A1Y3BK20_EURMA</name>